<name>A0A7S1PGZ0_9EUKA</name>
<dbReference type="InterPro" id="IPR001780">
    <property type="entry name" value="Ribosomal_eL33"/>
</dbReference>
<dbReference type="InterPro" id="IPR038661">
    <property type="entry name" value="Ribosomal_eL33_sf"/>
</dbReference>
<keyword evidence="2" id="KW-0689">Ribosomal protein</keyword>
<dbReference type="SUPFAM" id="SSF50447">
    <property type="entry name" value="Translation proteins"/>
    <property type="match status" value="1"/>
</dbReference>
<comment type="similarity">
    <text evidence="1">Belongs to the eukaryotic ribosomal protein eL33 family.</text>
</comment>
<evidence type="ECO:0000256" key="1">
    <source>
        <dbReference type="ARBA" id="ARBA00009269"/>
    </source>
</evidence>
<keyword evidence="3" id="KW-0687">Ribonucleoprotein</keyword>
<dbReference type="Pfam" id="PF01247">
    <property type="entry name" value="Ribosomal_L35Ae"/>
    <property type="match status" value="1"/>
</dbReference>
<dbReference type="GO" id="GO:0005840">
    <property type="term" value="C:ribosome"/>
    <property type="evidence" value="ECO:0007669"/>
    <property type="project" value="UniProtKB-KW"/>
</dbReference>
<dbReference type="GO" id="GO:0006412">
    <property type="term" value="P:translation"/>
    <property type="evidence" value="ECO:0007669"/>
    <property type="project" value="InterPro"/>
</dbReference>
<organism evidence="4">
    <name type="scientific">Percolomonas cosmopolitus</name>
    <dbReference type="NCBI Taxonomy" id="63605"/>
    <lineage>
        <taxon>Eukaryota</taxon>
        <taxon>Discoba</taxon>
        <taxon>Heterolobosea</taxon>
        <taxon>Tetramitia</taxon>
        <taxon>Eutetramitia</taxon>
        <taxon>Percolomonadidae</taxon>
        <taxon>Percolomonas</taxon>
    </lineage>
</organism>
<gene>
    <name evidence="4" type="ORF">PCOS0759_LOCUS4387</name>
</gene>
<dbReference type="GO" id="GO:0003735">
    <property type="term" value="F:structural constituent of ribosome"/>
    <property type="evidence" value="ECO:0007669"/>
    <property type="project" value="InterPro"/>
</dbReference>
<dbReference type="AlphaFoldDB" id="A0A7S1PGZ0"/>
<proteinExistence type="inferred from homology"/>
<dbReference type="InterPro" id="IPR009000">
    <property type="entry name" value="Transl_B-barrel_sf"/>
</dbReference>
<evidence type="ECO:0008006" key="5">
    <source>
        <dbReference type="Google" id="ProtNLM"/>
    </source>
</evidence>
<dbReference type="HAMAP" id="MF_00573">
    <property type="entry name" value="Ribosomal_eL33"/>
    <property type="match status" value="1"/>
</dbReference>
<sequence>MAKSTPRLYARARITSYARAKKHQNTKTALVAVEGVKDKSAAAWYLGKRVAYVYNVDNQEKTSKNRRLGDKRVIWGKVVKQHGDEGVMKVRFSPRLPALALGEKCRVFMYPSTI</sequence>
<accession>A0A7S1PGZ0</accession>
<dbReference type="GO" id="GO:1990904">
    <property type="term" value="C:ribonucleoprotein complex"/>
    <property type="evidence" value="ECO:0007669"/>
    <property type="project" value="UniProtKB-KW"/>
</dbReference>
<evidence type="ECO:0000256" key="3">
    <source>
        <dbReference type="ARBA" id="ARBA00023274"/>
    </source>
</evidence>
<dbReference type="PANTHER" id="PTHR10902">
    <property type="entry name" value="60S RIBOSOMAL PROTEIN L35A"/>
    <property type="match status" value="1"/>
</dbReference>
<evidence type="ECO:0000313" key="4">
    <source>
        <dbReference type="EMBL" id="CAD9081147.1"/>
    </source>
</evidence>
<reference evidence="4" key="1">
    <citation type="submission" date="2021-01" db="EMBL/GenBank/DDBJ databases">
        <authorList>
            <person name="Corre E."/>
            <person name="Pelletier E."/>
            <person name="Niang G."/>
            <person name="Scheremetjew M."/>
            <person name="Finn R."/>
            <person name="Kale V."/>
            <person name="Holt S."/>
            <person name="Cochrane G."/>
            <person name="Meng A."/>
            <person name="Brown T."/>
            <person name="Cohen L."/>
        </authorList>
    </citation>
    <scope>NUCLEOTIDE SEQUENCE</scope>
    <source>
        <strain evidence="4">WS</strain>
    </source>
</reference>
<dbReference type="EMBL" id="HBGD01005299">
    <property type="protein sequence ID" value="CAD9081147.1"/>
    <property type="molecule type" value="Transcribed_RNA"/>
</dbReference>
<evidence type="ECO:0000256" key="2">
    <source>
        <dbReference type="ARBA" id="ARBA00022980"/>
    </source>
</evidence>
<protein>
    <recommendedName>
        <fullName evidence="5">60S ribosomal protein L35a</fullName>
    </recommendedName>
</protein>
<dbReference type="Gene3D" id="2.40.10.190">
    <property type="entry name" value="translation elongation factor selb, chain A, domain 4"/>
    <property type="match status" value="1"/>
</dbReference>